<comment type="subcellular location">
    <subcellularLocation>
        <location evidence="1">Membrane</location>
        <topology evidence="1">Single-pass membrane protein</topology>
    </subcellularLocation>
</comment>
<dbReference type="FunFam" id="2.130.10.10:FF:001151">
    <property type="entry name" value="Semaphorin 5C"/>
    <property type="match status" value="1"/>
</dbReference>
<feature type="region of interest" description="Disordered" evidence="11">
    <location>
        <begin position="1142"/>
        <end position="1176"/>
    </location>
</feature>
<dbReference type="Pfam" id="PF00090">
    <property type="entry name" value="TSP_1"/>
    <property type="match status" value="4"/>
</dbReference>
<evidence type="ECO:0000313" key="15">
    <source>
        <dbReference type="Proteomes" id="UP000594454"/>
    </source>
</evidence>
<accession>A0A7R8UIM6</accession>
<feature type="transmembrane region" description="Helical" evidence="12">
    <location>
        <begin position="1092"/>
        <end position="1115"/>
    </location>
</feature>
<dbReference type="GO" id="GO:0030335">
    <property type="term" value="P:positive regulation of cell migration"/>
    <property type="evidence" value="ECO:0007669"/>
    <property type="project" value="TreeGrafter"/>
</dbReference>
<protein>
    <recommendedName>
        <fullName evidence="13">Sema domain-containing protein</fullName>
    </recommendedName>
</protein>
<dbReference type="PROSITE" id="PS51004">
    <property type="entry name" value="SEMA"/>
    <property type="match status" value="1"/>
</dbReference>
<dbReference type="EMBL" id="LR899010">
    <property type="protein sequence ID" value="CAD7081545.1"/>
    <property type="molecule type" value="Genomic_DNA"/>
</dbReference>
<reference evidence="14 15" key="1">
    <citation type="submission" date="2020-11" db="EMBL/GenBank/DDBJ databases">
        <authorList>
            <person name="Wallbank WR R."/>
            <person name="Pardo Diaz C."/>
            <person name="Kozak K."/>
            <person name="Martin S."/>
            <person name="Jiggins C."/>
            <person name="Moest M."/>
            <person name="Warren A I."/>
            <person name="Generalovic N T."/>
            <person name="Byers J.R.P. K."/>
            <person name="Montejo-Kovacevich G."/>
            <person name="Yen C E."/>
        </authorList>
    </citation>
    <scope>NUCLEOTIDE SEQUENCE [LARGE SCALE GENOMIC DNA]</scope>
</reference>
<evidence type="ECO:0000256" key="10">
    <source>
        <dbReference type="PROSITE-ProRule" id="PRU00352"/>
    </source>
</evidence>
<dbReference type="GO" id="GO:0007411">
    <property type="term" value="P:axon guidance"/>
    <property type="evidence" value="ECO:0007669"/>
    <property type="project" value="TreeGrafter"/>
</dbReference>
<dbReference type="InterPro" id="IPR027231">
    <property type="entry name" value="Semaphorin"/>
</dbReference>
<dbReference type="InterPro" id="IPR002165">
    <property type="entry name" value="Plexin_repeat"/>
</dbReference>
<evidence type="ECO:0000256" key="2">
    <source>
        <dbReference type="ARBA" id="ARBA00022692"/>
    </source>
</evidence>
<sequence>MNSLSLTESISTIEASVVSLKYQLSQLKLEKTSLLTLVKQYKLEKKFLIQHVTFNKTIIQKLLSDLRNAKEQLDTLRCNYYISPCISSDKSIQNFRPQSERVCNSSTGIVDNYFRNQKNSSSKNLDKYDTLRLTLSNRDVINGVLMEAFNGVRSGKNRSQHFPRMGHASNEDLVGGSSEYNQHSFSDDFNELNMKTTLIRTLALLTLCLCLGVRADNNREISLEDDFRYISFEDISTVSDKFTDENVTFFSRLLFDIARDQVIVGARDSLYRLSLRLSLREHSSWKADPSMITTCQDKGQSEDDCHNYVMVLQNYGNLLYACGTYAFSPNCSWRQMENLTAVSYETGVAKCPFSPKANVTSLITESGYMFVGSPTDFSGSDFAILRADLSQSGKRLVRTKQYNSQWLNEPQFVGSFESGEFVYFVFREVAVEFMNCGKAIYSRIARVCKRDPSGDHILKDNWTSFLKARLNCSLPGDYPFYFDEVQGISYSSEEGILYATFSTSQNSIHGSAVCAYNLSSINAAFNGLFKHQESIHSIWKSVDAPYRSQYECQFDASATTSRHRQLLDSLRYQLMDQSVQPIADKPLHYSSLERFVHISIDTIATKTSSHVPILYVSTETGVIKKIHIIPRMNEACVIEIWQADSHHDGSKIHTIEFLKETESLYVGTDSGLMRIPAEHCHRHVSNASCLNAMDPYCGWNELKQTCSPAPNGNPHVRHWIQSASQCPLLTAPVDGGWSAWSDWFKCAQNTEQDIDNLSGNVDMCLCRRRTCNNPTPKNGGEPCKGIDILVSNCTVNGGWTEWSAWSSCSQTCGMAVKTRRRTCGNPKPAHGGRTCVGVDRQELYCPLLPPCPVPEEQPVDGGWGPWGSWSDCSAACGGGYRSRRRKCNNPQPRNGGLDCSGCHVEYEVCNTKSCPEIKKMSAWTPWLIEVNGSASDRGRLEKRYRFACRASVANTNLLRFDAPKEEKRICYEDGSCQRFGVDSENGEWTDWTPCSVSCGGGQQFRRKICDGDECKGKLQMARACNTQPCADWGCWGDWSPCSVSCGKGVRFRQRKCIGDDCEGNSREEDACDMGSCENSPYVLQAGLSATSIYSICFGVAVFCSSVSVILTMIYYKRKASEQARNCLPSSQCYGSYPNQYESLPTKDLNERRAKPKRQSSFNSGNKNMGHGTLTKATNLAGNYNTPKVLSKSFSDCESSTLKRNSQLNNARLHRNVDDEKF</sequence>
<dbReference type="SUPFAM" id="SSF101912">
    <property type="entry name" value="Sema domain"/>
    <property type="match status" value="1"/>
</dbReference>
<proteinExistence type="predicted"/>
<dbReference type="AlphaFoldDB" id="A0A7R8UIM6"/>
<dbReference type="GO" id="GO:0045499">
    <property type="term" value="F:chemorepellent activity"/>
    <property type="evidence" value="ECO:0007669"/>
    <property type="project" value="TreeGrafter"/>
</dbReference>
<evidence type="ECO:0000256" key="4">
    <source>
        <dbReference type="ARBA" id="ARBA00022782"/>
    </source>
</evidence>
<evidence type="ECO:0000256" key="12">
    <source>
        <dbReference type="SAM" id="Phobius"/>
    </source>
</evidence>
<keyword evidence="5" id="KW-0524">Neurogenesis</keyword>
<dbReference type="Gene3D" id="2.130.10.10">
    <property type="entry name" value="YVTN repeat-like/Quinoprotein amine dehydrogenase"/>
    <property type="match status" value="1"/>
</dbReference>
<dbReference type="Pfam" id="PF23260">
    <property type="entry name" value="TSP1_2"/>
    <property type="match status" value="1"/>
</dbReference>
<dbReference type="FunCoup" id="A0A7R8UIM6">
    <property type="interactions" value="264"/>
</dbReference>
<dbReference type="InterPro" id="IPR036352">
    <property type="entry name" value="Semap_dom_sf"/>
</dbReference>
<dbReference type="Pfam" id="PF01403">
    <property type="entry name" value="Sema"/>
    <property type="match status" value="1"/>
</dbReference>
<dbReference type="Pfam" id="PF01437">
    <property type="entry name" value="PSI"/>
    <property type="match status" value="1"/>
</dbReference>
<evidence type="ECO:0000256" key="6">
    <source>
        <dbReference type="ARBA" id="ARBA00022989"/>
    </source>
</evidence>
<dbReference type="SUPFAM" id="SSF103575">
    <property type="entry name" value="Plexin repeat"/>
    <property type="match status" value="1"/>
</dbReference>
<dbReference type="SUPFAM" id="SSF82895">
    <property type="entry name" value="TSP-1 type 1 repeat"/>
    <property type="match status" value="4"/>
</dbReference>
<keyword evidence="4" id="KW-0221">Differentiation</keyword>
<dbReference type="SMART" id="SM00630">
    <property type="entry name" value="Sema"/>
    <property type="match status" value="1"/>
</dbReference>
<dbReference type="SMART" id="SM00209">
    <property type="entry name" value="TSP1"/>
    <property type="match status" value="4"/>
</dbReference>
<dbReference type="InterPro" id="IPR015943">
    <property type="entry name" value="WD40/YVTN_repeat-like_dom_sf"/>
</dbReference>
<dbReference type="InterPro" id="IPR036383">
    <property type="entry name" value="TSP1_rpt_sf"/>
</dbReference>
<keyword evidence="6 12" id="KW-1133">Transmembrane helix</keyword>
<dbReference type="SMART" id="SM00423">
    <property type="entry name" value="PSI"/>
    <property type="match status" value="1"/>
</dbReference>
<dbReference type="InterPro" id="IPR057563">
    <property type="entry name" value="Sema5A/B-like_TSP-1"/>
</dbReference>
<keyword evidence="7 12" id="KW-0472">Membrane</keyword>
<dbReference type="FunFam" id="2.20.100.10:FF:000021">
    <property type="entry name" value="semaphorin-5B isoform X1"/>
    <property type="match status" value="1"/>
</dbReference>
<dbReference type="PROSITE" id="PS50092">
    <property type="entry name" value="TSP1"/>
    <property type="match status" value="4"/>
</dbReference>
<keyword evidence="15" id="KW-1185">Reference proteome</keyword>
<evidence type="ECO:0000256" key="7">
    <source>
        <dbReference type="ARBA" id="ARBA00023136"/>
    </source>
</evidence>
<comment type="caution">
    <text evidence="10">Lacks conserved residue(s) required for the propagation of feature annotation.</text>
</comment>
<dbReference type="FunFam" id="2.20.100.10:FF:000001">
    <property type="entry name" value="semaphorin-5A isoform X1"/>
    <property type="match status" value="1"/>
</dbReference>
<dbReference type="Gene3D" id="2.20.100.10">
    <property type="entry name" value="Thrombospondin type-1 (TSP1) repeat"/>
    <property type="match status" value="5"/>
</dbReference>
<dbReference type="OrthoDB" id="10504927at2759"/>
<dbReference type="PANTHER" id="PTHR11036">
    <property type="entry name" value="SEMAPHORIN"/>
    <property type="match status" value="1"/>
</dbReference>
<dbReference type="InterPro" id="IPR000884">
    <property type="entry name" value="TSP1_rpt"/>
</dbReference>
<dbReference type="GO" id="GO:0071526">
    <property type="term" value="P:semaphorin-plexin signaling pathway"/>
    <property type="evidence" value="ECO:0007669"/>
    <property type="project" value="TreeGrafter"/>
</dbReference>
<dbReference type="GO" id="GO:0005886">
    <property type="term" value="C:plasma membrane"/>
    <property type="evidence" value="ECO:0007669"/>
    <property type="project" value="TreeGrafter"/>
</dbReference>
<dbReference type="Proteomes" id="UP000594454">
    <property type="component" value="Chromosome 2"/>
</dbReference>
<dbReference type="InterPro" id="IPR016201">
    <property type="entry name" value="PSI"/>
</dbReference>
<dbReference type="FunFam" id="2.20.100.10:FF:000007">
    <property type="entry name" value="Thrombospondin 1"/>
    <property type="match status" value="1"/>
</dbReference>
<evidence type="ECO:0000313" key="14">
    <source>
        <dbReference type="EMBL" id="CAD7081545.1"/>
    </source>
</evidence>
<evidence type="ECO:0000256" key="11">
    <source>
        <dbReference type="SAM" id="MobiDB-lite"/>
    </source>
</evidence>
<dbReference type="PANTHER" id="PTHR11036:SF79">
    <property type="entry name" value="SEMAPHORIN 5C, ISOFORM A"/>
    <property type="match status" value="1"/>
</dbReference>
<dbReference type="InterPro" id="IPR001627">
    <property type="entry name" value="Semap_dom"/>
</dbReference>
<name>A0A7R8UIM6_HERIL</name>
<dbReference type="Gene3D" id="3.30.1680.10">
    <property type="entry name" value="ligand-binding face of the semaphorins, domain 2"/>
    <property type="match status" value="1"/>
</dbReference>
<evidence type="ECO:0000256" key="8">
    <source>
        <dbReference type="ARBA" id="ARBA00023157"/>
    </source>
</evidence>
<organism evidence="14 15">
    <name type="scientific">Hermetia illucens</name>
    <name type="common">Black soldier fly</name>
    <dbReference type="NCBI Taxonomy" id="343691"/>
    <lineage>
        <taxon>Eukaryota</taxon>
        <taxon>Metazoa</taxon>
        <taxon>Ecdysozoa</taxon>
        <taxon>Arthropoda</taxon>
        <taxon>Hexapoda</taxon>
        <taxon>Insecta</taxon>
        <taxon>Pterygota</taxon>
        <taxon>Neoptera</taxon>
        <taxon>Endopterygota</taxon>
        <taxon>Diptera</taxon>
        <taxon>Brachycera</taxon>
        <taxon>Stratiomyomorpha</taxon>
        <taxon>Stratiomyidae</taxon>
        <taxon>Hermetiinae</taxon>
        <taxon>Hermetia</taxon>
    </lineage>
</organism>
<keyword evidence="9" id="KW-0325">Glycoprotein</keyword>
<evidence type="ECO:0000256" key="9">
    <source>
        <dbReference type="ARBA" id="ARBA00023180"/>
    </source>
</evidence>
<keyword evidence="8" id="KW-1015">Disulfide bond</keyword>
<evidence type="ECO:0000256" key="1">
    <source>
        <dbReference type="ARBA" id="ARBA00004167"/>
    </source>
</evidence>
<evidence type="ECO:0000259" key="13">
    <source>
        <dbReference type="PROSITE" id="PS51004"/>
    </source>
</evidence>
<keyword evidence="3" id="KW-0677">Repeat</keyword>
<evidence type="ECO:0000256" key="5">
    <source>
        <dbReference type="ARBA" id="ARBA00022902"/>
    </source>
</evidence>
<keyword evidence="2 12" id="KW-0812">Transmembrane</keyword>
<dbReference type="PRINTS" id="PR01705">
    <property type="entry name" value="TSP1REPEAT"/>
</dbReference>
<evidence type="ECO:0000256" key="3">
    <source>
        <dbReference type="ARBA" id="ARBA00022737"/>
    </source>
</evidence>
<feature type="domain" description="Sema" evidence="13">
    <location>
        <begin position="227"/>
        <end position="677"/>
    </location>
</feature>
<dbReference type="InParanoid" id="A0A7R8UIM6"/>
<dbReference type="GO" id="GO:0030215">
    <property type="term" value="F:semaphorin receptor binding"/>
    <property type="evidence" value="ECO:0007669"/>
    <property type="project" value="InterPro"/>
</dbReference>
<gene>
    <name evidence="14" type="ORF">HERILL_LOCUS4644</name>
</gene>